<keyword evidence="2" id="KW-1185">Reference proteome</keyword>
<dbReference type="AlphaFoldDB" id="A0AAP0KP38"/>
<comment type="caution">
    <text evidence="1">The sequence shown here is derived from an EMBL/GenBank/DDBJ whole genome shotgun (WGS) entry which is preliminary data.</text>
</comment>
<evidence type="ECO:0000313" key="1">
    <source>
        <dbReference type="EMBL" id="KAK9154740.1"/>
    </source>
</evidence>
<protein>
    <submittedName>
        <fullName evidence="1">Uncharacterized protein</fullName>
    </submittedName>
</protein>
<dbReference type="PANTHER" id="PTHR34054">
    <property type="entry name" value="EXPRESSED PROTEIN"/>
    <property type="match status" value="1"/>
</dbReference>
<reference evidence="1 2" key="1">
    <citation type="submission" date="2024-01" db="EMBL/GenBank/DDBJ databases">
        <title>Genome assemblies of Stephania.</title>
        <authorList>
            <person name="Yang L."/>
        </authorList>
    </citation>
    <scope>NUCLEOTIDE SEQUENCE [LARGE SCALE GENOMIC DNA]</scope>
    <source>
        <strain evidence="1">QJT</strain>
        <tissue evidence="1">Leaf</tissue>
    </source>
</reference>
<dbReference type="Proteomes" id="UP001417504">
    <property type="component" value="Unassembled WGS sequence"/>
</dbReference>
<proteinExistence type="predicted"/>
<gene>
    <name evidence="1" type="ORF">Sjap_002220</name>
</gene>
<dbReference type="InterPro" id="IPR045884">
    <property type="entry name" value="At5g59350-like"/>
</dbReference>
<organism evidence="1 2">
    <name type="scientific">Stephania japonica</name>
    <dbReference type="NCBI Taxonomy" id="461633"/>
    <lineage>
        <taxon>Eukaryota</taxon>
        <taxon>Viridiplantae</taxon>
        <taxon>Streptophyta</taxon>
        <taxon>Embryophyta</taxon>
        <taxon>Tracheophyta</taxon>
        <taxon>Spermatophyta</taxon>
        <taxon>Magnoliopsida</taxon>
        <taxon>Ranunculales</taxon>
        <taxon>Menispermaceae</taxon>
        <taxon>Menispermoideae</taxon>
        <taxon>Cissampelideae</taxon>
        <taxon>Stephania</taxon>
    </lineage>
</organism>
<dbReference type="EMBL" id="JBBNAE010000001">
    <property type="protein sequence ID" value="KAK9154740.1"/>
    <property type="molecule type" value="Genomic_DNA"/>
</dbReference>
<evidence type="ECO:0000313" key="2">
    <source>
        <dbReference type="Proteomes" id="UP001417504"/>
    </source>
</evidence>
<name>A0AAP0KP38_9MAGN</name>
<sequence length="152" mass="16771">MAEHNLAGLPRFLFTITEETKEDLESDDGRLTSYRSQEGSRMSLRDLLSVETPFMTPLSSPPFLDPPISPTMESYCHHGFNPLFESSAKASSGKFSPPSKLKFLRDAEEKLYIRNLMEEAQLKLHAQASSSVHSDDVGKAINDSSICCAASA</sequence>
<accession>A0AAP0KP38</accession>
<dbReference type="PANTHER" id="PTHR34054:SF2">
    <property type="entry name" value="EXPRESSED PROTEIN"/>
    <property type="match status" value="1"/>
</dbReference>